<keyword evidence="1" id="KW-0175">Coiled coil</keyword>
<keyword evidence="4" id="KW-1185">Reference proteome</keyword>
<evidence type="ECO:0000256" key="2">
    <source>
        <dbReference type="SAM" id="MobiDB-lite"/>
    </source>
</evidence>
<dbReference type="AlphaFoldDB" id="A0A9Q1KPG6"/>
<feature type="compositionally biased region" description="Low complexity" evidence="2">
    <location>
        <begin position="12"/>
        <end position="22"/>
    </location>
</feature>
<evidence type="ECO:0000256" key="1">
    <source>
        <dbReference type="SAM" id="Coils"/>
    </source>
</evidence>
<dbReference type="PANTHER" id="PTHR34554:SF1">
    <property type="entry name" value="ALANINE-TRNA LIGASE"/>
    <property type="match status" value="1"/>
</dbReference>
<proteinExistence type="predicted"/>
<feature type="region of interest" description="Disordered" evidence="2">
    <location>
        <begin position="1"/>
        <end position="25"/>
    </location>
</feature>
<protein>
    <submittedName>
        <fullName evidence="3">Uncharacterized protein</fullName>
    </submittedName>
</protein>
<dbReference type="PANTHER" id="PTHR34554">
    <property type="entry name" value="RGS1-HXK1-INTERACTING PROTEIN 1"/>
    <property type="match status" value="1"/>
</dbReference>
<comment type="caution">
    <text evidence="3">The sequence shown here is derived from an EMBL/GenBank/DDBJ whole genome shotgun (WGS) entry which is preliminary data.</text>
</comment>
<dbReference type="EMBL" id="JAKOGI010000039">
    <property type="protein sequence ID" value="KAJ8447304.1"/>
    <property type="molecule type" value="Genomic_DNA"/>
</dbReference>
<sequence>MATVEGSPPSPSSSSSPSLMEKPLPPSEYYSLEKALKSLEQVNPWIEQAMQRAVEYRHTLQHDFESAIAAAQSRLSHIRSTSSAHFQQTLGYAEDLKAVYATYEEKFFADVKEGALIAASHPFITTGAALGLSFLVFKGPRSYLYYRTLRLLSSEEYVGWCIACLCSIFTLTCKKTGIRYLIISASVWMQAMLSQADSKVKELRQSFESFKAEAERLEILIATYMNVNPQKHASSAEEEMKRARTKMRDAGVLIREAVLSTHKIEKQATGLKDIIADLPRMEASKFRSQISNIVSEAKRERKVLSKEVTKISNYGISMNSNTLHDFFELGNNSDVGNLIGVCGSGLKLRILICLFYSIFFGQMHIL</sequence>
<organism evidence="3 4">
    <name type="scientific">Carnegiea gigantea</name>
    <dbReference type="NCBI Taxonomy" id="171969"/>
    <lineage>
        <taxon>Eukaryota</taxon>
        <taxon>Viridiplantae</taxon>
        <taxon>Streptophyta</taxon>
        <taxon>Embryophyta</taxon>
        <taxon>Tracheophyta</taxon>
        <taxon>Spermatophyta</taxon>
        <taxon>Magnoliopsida</taxon>
        <taxon>eudicotyledons</taxon>
        <taxon>Gunneridae</taxon>
        <taxon>Pentapetalae</taxon>
        <taxon>Caryophyllales</taxon>
        <taxon>Cactineae</taxon>
        <taxon>Cactaceae</taxon>
        <taxon>Cactoideae</taxon>
        <taxon>Echinocereeae</taxon>
        <taxon>Carnegiea</taxon>
    </lineage>
</organism>
<dbReference type="Proteomes" id="UP001153076">
    <property type="component" value="Unassembled WGS sequence"/>
</dbReference>
<evidence type="ECO:0000313" key="3">
    <source>
        <dbReference type="EMBL" id="KAJ8447304.1"/>
    </source>
</evidence>
<accession>A0A9Q1KPG6</accession>
<reference evidence="3" key="1">
    <citation type="submission" date="2022-04" db="EMBL/GenBank/DDBJ databases">
        <title>Carnegiea gigantea Genome sequencing and assembly v2.</title>
        <authorList>
            <person name="Copetti D."/>
            <person name="Sanderson M.J."/>
            <person name="Burquez A."/>
            <person name="Wojciechowski M.F."/>
        </authorList>
    </citation>
    <scope>NUCLEOTIDE SEQUENCE</scope>
    <source>
        <strain evidence="3">SGP5-SGP5p</strain>
        <tissue evidence="3">Aerial part</tissue>
    </source>
</reference>
<feature type="coiled-coil region" evidence="1">
    <location>
        <begin position="193"/>
        <end position="220"/>
    </location>
</feature>
<dbReference type="OrthoDB" id="1907298at2759"/>
<gene>
    <name evidence="3" type="ORF">Cgig2_013081</name>
</gene>
<dbReference type="InterPro" id="IPR053284">
    <property type="entry name" value="RGS1-HXK1_interactor"/>
</dbReference>
<name>A0A9Q1KPG6_9CARY</name>
<evidence type="ECO:0000313" key="4">
    <source>
        <dbReference type="Proteomes" id="UP001153076"/>
    </source>
</evidence>